<evidence type="ECO:0000313" key="5">
    <source>
        <dbReference type="Proteomes" id="UP000675880"/>
    </source>
</evidence>
<dbReference type="InterPro" id="IPR000572">
    <property type="entry name" value="OxRdtase_Mopterin-bd_dom"/>
</dbReference>
<reference evidence="4 5" key="1">
    <citation type="submission" date="2021-02" db="EMBL/GenBank/DDBJ databases">
        <authorList>
            <person name="Han P."/>
        </authorList>
    </citation>
    <scope>NUCLEOTIDE SEQUENCE [LARGE SCALE GENOMIC DNA]</scope>
    <source>
        <strain evidence="4">Candidatus Nitrospira sp. ZN2</strain>
    </source>
</reference>
<dbReference type="InterPro" id="IPR014756">
    <property type="entry name" value="Ig_E-set"/>
</dbReference>
<dbReference type="PROSITE" id="PS51318">
    <property type="entry name" value="TAT"/>
    <property type="match status" value="1"/>
</dbReference>
<dbReference type="RefSeq" id="WP_213043954.1">
    <property type="nucleotide sequence ID" value="NZ_CAJNBJ010000019.1"/>
</dbReference>
<dbReference type="PANTHER" id="PTHR19372">
    <property type="entry name" value="SULFITE REDUCTASE"/>
    <property type="match status" value="1"/>
</dbReference>
<dbReference type="InterPro" id="IPR036374">
    <property type="entry name" value="OxRdtase_Mopterin-bd_sf"/>
</dbReference>
<sequence>MSSLTRRSFLKATSALAFLAAWPGSACSGLLDRILRPQQARGTPSITPNEEFYVTSYRSPPTIRIGEWALLVTGLVERPITLTYDQLLEKPTVSSIVTLECVGNTVAGEFISTAKWEGISLGALLDEAGANGSAYDVVFKAADGFSDSIRFQRAMAGDVLIAHRMNGVPLPQGHGFPARVVVPGHYGMKSVQWLTEIEVVNYDYKGYYQQRGWTDDASVKTMSRIDLPGHGTTIPGLHHRVQGLAFAGTRGIRLVEISIDNGEHWTAATLEPPSSPYAWNFWSYDWAVPAPGRYTMLVRATDGTGMVQTSLEQDSAPDGATGLHEITVTISV</sequence>
<name>A0ABM8S7C2_9BACT</name>
<comment type="caution">
    <text evidence="4">The sequence shown here is derived from an EMBL/GenBank/DDBJ whole genome shotgun (WGS) entry which is preliminary data.</text>
</comment>
<keyword evidence="1" id="KW-0732">Signal</keyword>
<organism evidence="4 5">
    <name type="scientific">Nitrospira defluvii</name>
    <dbReference type="NCBI Taxonomy" id="330214"/>
    <lineage>
        <taxon>Bacteria</taxon>
        <taxon>Pseudomonadati</taxon>
        <taxon>Nitrospirota</taxon>
        <taxon>Nitrospiria</taxon>
        <taxon>Nitrospirales</taxon>
        <taxon>Nitrospiraceae</taxon>
        <taxon>Nitrospira</taxon>
    </lineage>
</organism>
<feature type="domain" description="Moybdenum cofactor oxidoreductase dimerisation" evidence="3">
    <location>
        <begin position="225"/>
        <end position="309"/>
    </location>
</feature>
<evidence type="ECO:0000313" key="4">
    <source>
        <dbReference type="EMBL" id="CAE6793042.1"/>
    </source>
</evidence>
<feature type="chain" id="PRO_5047394417" evidence="1">
    <location>
        <begin position="29"/>
        <end position="332"/>
    </location>
</feature>
<dbReference type="InterPro" id="IPR006311">
    <property type="entry name" value="TAT_signal"/>
</dbReference>
<evidence type="ECO:0000259" key="3">
    <source>
        <dbReference type="Pfam" id="PF03404"/>
    </source>
</evidence>
<evidence type="ECO:0000259" key="2">
    <source>
        <dbReference type="Pfam" id="PF00174"/>
    </source>
</evidence>
<dbReference type="Pfam" id="PF03404">
    <property type="entry name" value="Mo-co_dimer"/>
    <property type="match status" value="1"/>
</dbReference>
<protein>
    <submittedName>
        <fullName evidence="4">Molybdopterin-binding oxidoreductase</fullName>
    </submittedName>
</protein>
<feature type="domain" description="Oxidoreductase molybdopterin-binding" evidence="2">
    <location>
        <begin position="61"/>
        <end position="208"/>
    </location>
</feature>
<dbReference type="Gene3D" id="3.90.420.10">
    <property type="entry name" value="Oxidoreductase, molybdopterin-binding domain"/>
    <property type="match status" value="1"/>
</dbReference>
<accession>A0ABM8S7C2</accession>
<dbReference type="Proteomes" id="UP000675880">
    <property type="component" value="Unassembled WGS sequence"/>
</dbReference>
<dbReference type="SUPFAM" id="SSF81296">
    <property type="entry name" value="E set domains"/>
    <property type="match status" value="1"/>
</dbReference>
<keyword evidence="5" id="KW-1185">Reference proteome</keyword>
<evidence type="ECO:0000256" key="1">
    <source>
        <dbReference type="SAM" id="SignalP"/>
    </source>
</evidence>
<gene>
    <name evidence="4" type="ORF">NSPZN2_60100</name>
</gene>
<dbReference type="Pfam" id="PF00174">
    <property type="entry name" value="Oxidored_molyb"/>
    <property type="match status" value="1"/>
</dbReference>
<proteinExistence type="predicted"/>
<feature type="signal peptide" evidence="1">
    <location>
        <begin position="1"/>
        <end position="28"/>
    </location>
</feature>
<dbReference type="PANTHER" id="PTHR19372:SF7">
    <property type="entry name" value="SULFITE OXIDASE, MITOCHONDRIAL"/>
    <property type="match status" value="1"/>
</dbReference>
<dbReference type="Gene3D" id="2.60.40.650">
    <property type="match status" value="1"/>
</dbReference>
<dbReference type="EMBL" id="CAJNBJ010000019">
    <property type="protein sequence ID" value="CAE6793042.1"/>
    <property type="molecule type" value="Genomic_DNA"/>
</dbReference>
<dbReference type="InterPro" id="IPR005066">
    <property type="entry name" value="MoCF_OxRdtse_dimer"/>
</dbReference>
<dbReference type="SUPFAM" id="SSF56524">
    <property type="entry name" value="Oxidoreductase molybdopterin-binding domain"/>
    <property type="match status" value="1"/>
</dbReference>